<accession>A0A9N9PVR4</accession>
<evidence type="ECO:0000313" key="2">
    <source>
        <dbReference type="Proteomes" id="UP000696280"/>
    </source>
</evidence>
<dbReference type="AlphaFoldDB" id="A0A9N9PVR4"/>
<comment type="caution">
    <text evidence="1">The sequence shown here is derived from an EMBL/GenBank/DDBJ whole genome shotgun (WGS) entry which is preliminary data.</text>
</comment>
<dbReference type="Proteomes" id="UP000696280">
    <property type="component" value="Unassembled WGS sequence"/>
</dbReference>
<reference evidence="1" key="1">
    <citation type="submission" date="2021-07" db="EMBL/GenBank/DDBJ databases">
        <authorList>
            <person name="Durling M."/>
        </authorList>
    </citation>
    <scope>NUCLEOTIDE SEQUENCE</scope>
</reference>
<proteinExistence type="predicted"/>
<sequence length="121" mass="13789">MELSGVCRILSQEEWDTRHIRLLTPVRDEEPNGLFGVPISAYMGTKTGRRKIAAIVQEKMVQCGRACVPMTKLLDPRALDRGVETRIDVTWELDQTNKRSFIDQSVLLSRDHLPDIRTLGQ</sequence>
<gene>
    <name evidence="1" type="ORF">HYFRA_00010381</name>
</gene>
<name>A0A9N9PVR4_9HELO</name>
<keyword evidence="2" id="KW-1185">Reference proteome</keyword>
<evidence type="ECO:0000313" key="1">
    <source>
        <dbReference type="EMBL" id="CAG8957515.1"/>
    </source>
</evidence>
<protein>
    <submittedName>
        <fullName evidence="1">Uncharacterized protein</fullName>
    </submittedName>
</protein>
<dbReference type="EMBL" id="CAJVRL010000080">
    <property type="protein sequence ID" value="CAG8957515.1"/>
    <property type="molecule type" value="Genomic_DNA"/>
</dbReference>
<organism evidence="1 2">
    <name type="scientific">Hymenoscyphus fraxineus</name>
    <dbReference type="NCBI Taxonomy" id="746836"/>
    <lineage>
        <taxon>Eukaryota</taxon>
        <taxon>Fungi</taxon>
        <taxon>Dikarya</taxon>
        <taxon>Ascomycota</taxon>
        <taxon>Pezizomycotina</taxon>
        <taxon>Leotiomycetes</taxon>
        <taxon>Helotiales</taxon>
        <taxon>Helotiaceae</taxon>
        <taxon>Hymenoscyphus</taxon>
    </lineage>
</organism>